<evidence type="ECO:0000256" key="1">
    <source>
        <dbReference type="ARBA" id="ARBA00010884"/>
    </source>
</evidence>
<dbReference type="PANTHER" id="PTHR10794:SF94">
    <property type="entry name" value="ESTERASE YHET-RELATED"/>
    <property type="match status" value="1"/>
</dbReference>
<dbReference type="Gene3D" id="3.40.50.1820">
    <property type="entry name" value="alpha/beta hydrolase"/>
    <property type="match status" value="1"/>
</dbReference>
<accession>A0A345UJB3</accession>
<proteinExistence type="inferred from homology"/>
<name>A0A345UJB3_9BACT</name>
<dbReference type="PANTHER" id="PTHR10794">
    <property type="entry name" value="ABHYDROLASE DOMAIN-CONTAINING PROTEIN"/>
    <property type="match status" value="1"/>
</dbReference>
<reference evidence="4 5" key="1">
    <citation type="submission" date="2018-03" db="EMBL/GenBank/DDBJ databases">
        <title>Phenotypic and genomic properties of Cyclonatronum proteinivorum gen. nov., sp. nov., a haloalkaliphilic bacteroidete from soda lakes possessing Na+-translocating rhodopsin.</title>
        <authorList>
            <person name="Toshchakov S.V."/>
            <person name="Korzhenkov A."/>
            <person name="Samarov N.I."/>
            <person name="Kublanov I.V."/>
            <person name="Muntyan M.S."/>
            <person name="Sorokin D.Y."/>
        </authorList>
    </citation>
    <scope>NUCLEOTIDE SEQUENCE [LARGE SCALE GENOMIC DNA]</scope>
    <source>
        <strain evidence="4 5">Omega</strain>
    </source>
</reference>
<dbReference type="AlphaFoldDB" id="A0A345UJB3"/>
<feature type="domain" description="AB hydrolase-1" evidence="3">
    <location>
        <begin position="61"/>
        <end position="299"/>
    </location>
</feature>
<dbReference type="InterPro" id="IPR012020">
    <property type="entry name" value="ABHD4"/>
</dbReference>
<sequence length="322" mass="36403">MNLPSPFHPAKPLWNGHLETIYPSLFRKVPGVLSRYERERLELPDGDFVDIDRIKQGAKRAVIISHGLEGNSHRAYVTGMATAFAGSGWDVLAWNFRGCSGVMNRLPRFYHSGDTTDLLAVVHFAADACGYDEVVLVGFSMGGNMTLKLAGEQGDALPQQVSRLIAFSVPCDLAASAKKLEQSAFGLYQRRFMRMLKTKIRQKEADMPGTFDLHCLSDMHRFREFDDTFTAPLHGFRDANDYWTQASCLRFLPDIRRPALLVSARNDPFLTPECYPEQAARQNPHFTLEMPARGGHTGFTQKLRAPQLWSEQRALHFAEQRR</sequence>
<feature type="active site" description="Charge relay system" evidence="2">
    <location>
        <position position="267"/>
    </location>
</feature>
<dbReference type="RefSeq" id="WP_240644855.1">
    <property type="nucleotide sequence ID" value="NZ_CP027806.1"/>
</dbReference>
<dbReference type="GO" id="GO:0034338">
    <property type="term" value="F:short-chain carboxylesterase activity"/>
    <property type="evidence" value="ECO:0007669"/>
    <property type="project" value="TreeGrafter"/>
</dbReference>
<dbReference type="InterPro" id="IPR000073">
    <property type="entry name" value="AB_hydrolase_1"/>
</dbReference>
<dbReference type="Pfam" id="PF00561">
    <property type="entry name" value="Abhydrolase_1"/>
    <property type="match status" value="1"/>
</dbReference>
<dbReference type="Proteomes" id="UP000254808">
    <property type="component" value="Chromosome"/>
</dbReference>
<evidence type="ECO:0000313" key="4">
    <source>
        <dbReference type="EMBL" id="AXJ00565.1"/>
    </source>
</evidence>
<dbReference type="SUPFAM" id="SSF53474">
    <property type="entry name" value="alpha/beta-Hydrolases"/>
    <property type="match status" value="1"/>
</dbReference>
<organism evidence="4 5">
    <name type="scientific">Cyclonatronum proteinivorum</name>
    <dbReference type="NCBI Taxonomy" id="1457365"/>
    <lineage>
        <taxon>Bacteria</taxon>
        <taxon>Pseudomonadati</taxon>
        <taxon>Balneolota</taxon>
        <taxon>Balneolia</taxon>
        <taxon>Balneolales</taxon>
        <taxon>Cyclonatronaceae</taxon>
        <taxon>Cyclonatronum</taxon>
    </lineage>
</organism>
<evidence type="ECO:0000256" key="2">
    <source>
        <dbReference type="PIRSR" id="PIRSR005211-1"/>
    </source>
</evidence>
<dbReference type="PIRSF" id="PIRSF005211">
    <property type="entry name" value="Ab_hydro_YheT"/>
    <property type="match status" value="1"/>
</dbReference>
<evidence type="ECO:0000313" key="5">
    <source>
        <dbReference type="Proteomes" id="UP000254808"/>
    </source>
</evidence>
<feature type="active site" description="Charge relay system" evidence="2">
    <location>
        <position position="296"/>
    </location>
</feature>
<dbReference type="InterPro" id="IPR029058">
    <property type="entry name" value="AB_hydrolase_fold"/>
</dbReference>
<gene>
    <name evidence="4" type="ORF">CYPRO_1308</name>
</gene>
<evidence type="ECO:0000259" key="3">
    <source>
        <dbReference type="Pfam" id="PF00561"/>
    </source>
</evidence>
<dbReference type="EMBL" id="CP027806">
    <property type="protein sequence ID" value="AXJ00565.1"/>
    <property type="molecule type" value="Genomic_DNA"/>
</dbReference>
<dbReference type="GO" id="GO:0047372">
    <property type="term" value="F:monoacylglycerol lipase activity"/>
    <property type="evidence" value="ECO:0007669"/>
    <property type="project" value="TreeGrafter"/>
</dbReference>
<dbReference type="KEGG" id="cprv:CYPRO_1308"/>
<dbReference type="InterPro" id="IPR050960">
    <property type="entry name" value="AB_hydrolase_4_sf"/>
</dbReference>
<comment type="similarity">
    <text evidence="1">Belongs to the AB hydrolase superfamily. AB hydrolase 4 family.</text>
</comment>
<protein>
    <recommendedName>
        <fullName evidence="3">AB hydrolase-1 domain-containing protein</fullName>
    </recommendedName>
</protein>
<keyword evidence="5" id="KW-1185">Reference proteome</keyword>
<feature type="active site" description="Charge relay system" evidence="2">
    <location>
        <position position="140"/>
    </location>
</feature>